<feature type="domain" description="Mechanosensitive ion channel transmembrane helices 2/3" evidence="11">
    <location>
        <begin position="508"/>
        <end position="546"/>
    </location>
</feature>
<evidence type="ECO:0000259" key="11">
    <source>
        <dbReference type="Pfam" id="PF21088"/>
    </source>
</evidence>
<dbReference type="InterPro" id="IPR011066">
    <property type="entry name" value="MscS_channel_C_sf"/>
</dbReference>
<dbReference type="Proteomes" id="UP000244912">
    <property type="component" value="Unassembled WGS sequence"/>
</dbReference>
<dbReference type="InterPro" id="IPR023408">
    <property type="entry name" value="MscS_beta-dom_sf"/>
</dbReference>
<keyword evidence="14" id="KW-1185">Reference proteome</keyword>
<evidence type="ECO:0000256" key="8">
    <source>
        <dbReference type="SAM" id="Phobius"/>
    </source>
</evidence>
<evidence type="ECO:0000256" key="4">
    <source>
        <dbReference type="ARBA" id="ARBA00022692"/>
    </source>
</evidence>
<feature type="domain" description="Mechanosensitive ion channel MscS" evidence="10">
    <location>
        <begin position="548"/>
        <end position="611"/>
    </location>
</feature>
<accession>A0A2R8BS72</accession>
<feature type="transmembrane region" description="Helical" evidence="8">
    <location>
        <begin position="258"/>
        <end position="280"/>
    </location>
</feature>
<dbReference type="SUPFAM" id="SSF82689">
    <property type="entry name" value="Mechanosensitive channel protein MscS (YggB), C-terminal domain"/>
    <property type="match status" value="1"/>
</dbReference>
<dbReference type="InterPro" id="IPR049142">
    <property type="entry name" value="MS_channel_1st"/>
</dbReference>
<keyword evidence="3" id="KW-1003">Cell membrane</keyword>
<feature type="chain" id="PRO_5015305389" evidence="9">
    <location>
        <begin position="26"/>
        <end position="774"/>
    </location>
</feature>
<organism evidence="13 14">
    <name type="scientific">Palleronia abyssalis</name>
    <dbReference type="NCBI Taxonomy" id="1501240"/>
    <lineage>
        <taxon>Bacteria</taxon>
        <taxon>Pseudomonadati</taxon>
        <taxon>Pseudomonadota</taxon>
        <taxon>Alphaproteobacteria</taxon>
        <taxon>Rhodobacterales</taxon>
        <taxon>Roseobacteraceae</taxon>
        <taxon>Palleronia</taxon>
    </lineage>
</organism>
<evidence type="ECO:0000256" key="2">
    <source>
        <dbReference type="ARBA" id="ARBA00008017"/>
    </source>
</evidence>
<dbReference type="SUPFAM" id="SSF50182">
    <property type="entry name" value="Sm-like ribonucleoproteins"/>
    <property type="match status" value="1"/>
</dbReference>
<evidence type="ECO:0000256" key="9">
    <source>
        <dbReference type="SAM" id="SignalP"/>
    </source>
</evidence>
<evidence type="ECO:0000313" key="13">
    <source>
        <dbReference type="EMBL" id="SPJ23034.1"/>
    </source>
</evidence>
<dbReference type="InterPro" id="IPR006685">
    <property type="entry name" value="MscS_channel_2nd"/>
</dbReference>
<evidence type="ECO:0000256" key="1">
    <source>
        <dbReference type="ARBA" id="ARBA00004651"/>
    </source>
</evidence>
<dbReference type="Gene3D" id="2.30.30.60">
    <property type="match status" value="1"/>
</dbReference>
<comment type="similarity">
    <text evidence="2">Belongs to the MscS (TC 1.A.23) family.</text>
</comment>
<feature type="region of interest" description="Disordered" evidence="7">
    <location>
        <begin position="730"/>
        <end position="774"/>
    </location>
</feature>
<evidence type="ECO:0000313" key="14">
    <source>
        <dbReference type="Proteomes" id="UP000244912"/>
    </source>
</evidence>
<dbReference type="SUPFAM" id="SSF82861">
    <property type="entry name" value="Mechanosensitive channel protein MscS (YggB), transmembrane region"/>
    <property type="match status" value="1"/>
</dbReference>
<feature type="transmembrane region" description="Helical" evidence="8">
    <location>
        <begin position="140"/>
        <end position="158"/>
    </location>
</feature>
<keyword evidence="6 8" id="KW-0472">Membrane</keyword>
<dbReference type="Pfam" id="PF25392">
    <property type="entry name" value="MS_channel_TM1"/>
    <property type="match status" value="1"/>
</dbReference>
<feature type="transmembrane region" description="Helical" evidence="8">
    <location>
        <begin position="178"/>
        <end position="199"/>
    </location>
</feature>
<dbReference type="InterPro" id="IPR010920">
    <property type="entry name" value="LSM_dom_sf"/>
</dbReference>
<keyword evidence="4 8" id="KW-0812">Transmembrane</keyword>
<dbReference type="GO" id="GO:0008381">
    <property type="term" value="F:mechanosensitive monoatomic ion channel activity"/>
    <property type="evidence" value="ECO:0007669"/>
    <property type="project" value="InterPro"/>
</dbReference>
<feature type="signal peptide" evidence="9">
    <location>
        <begin position="1"/>
        <end position="25"/>
    </location>
</feature>
<feature type="domain" description="Moderate conductance mechanosensitive channel YbiO-like transmembrane helix 1" evidence="12">
    <location>
        <begin position="369"/>
        <end position="446"/>
    </location>
</feature>
<dbReference type="GO" id="GO:0005886">
    <property type="term" value="C:plasma membrane"/>
    <property type="evidence" value="ECO:0007669"/>
    <property type="project" value="UniProtKB-SubCell"/>
</dbReference>
<sequence length="774" mass="84265">MFRTALIRTALIVLCLGLSTVSSLAQDAASITDPPERSDVDLLIDVLSDDAARQDLLDRLQAVDGDTPPEQAVEALAGDGSVPSEVLTFGRRIAVITQDTAESIADRASFLWSRLAEAPDVLEGLSGVSMSIILDTVDELILLIVGTFAVFLVLRQLAMRTYRRLGAASSNANYARRVGLWLFSAFIDFLIVVFAWAAGYLIATTVLGIFGQIGIRQTLYLNAFLLVETVKVGVRMILSPSSTDLRPLPMADTTARQINGWVNFIVGVVGYGQLLVLPIVNAQVSYVAGSAVTALIALIVLGISVVLVLRNRRRLANWMTGEGGIASHRGSIGWIARHWHWPVLAYLFAMFVIVLVSPASVVFETLMTSGQVVLVVLLGIAVSTFFGGIMTRGIIVPDNVRDRLPLLETRLNRFIPRALFVLRLIIVVFVVLFALDAINVVDLRGWLVSRVGLQLTGMFFSVFAILVVAFALWLALTSYVDYRLNPEYGQIATAREKTLLTLGRNAATIALIIITLMFVMSEIGLNIGPLLASAGVLGLAIGFGAQKMVQDIITGVFIQFENAINVGDVITAGGTTGTVERLTIRSVSLRDLSGVYHIIPFSSVDMVSNYMRDFGYYLCDMGIAYRENIEEAKTAMLDAFDELKTLEGNDLNIVGEFEWFGVQELADSAVILRSRVKCAPGTQWGIGRQFIEICKRIFDERGIEIPFPHQTVYLGEAKDGSTQTFNVSSRTQIEGRVQSGAEGLQSPDPDPDPARRGADDRAATPSQDVPPDEP</sequence>
<dbReference type="RefSeq" id="WP_108892908.1">
    <property type="nucleotide sequence ID" value="NZ_ONZF01000002.1"/>
</dbReference>
<feature type="transmembrane region" description="Helical" evidence="8">
    <location>
        <begin position="414"/>
        <end position="435"/>
    </location>
</feature>
<reference evidence="13 14" key="1">
    <citation type="submission" date="2018-03" db="EMBL/GenBank/DDBJ databases">
        <authorList>
            <person name="Keele B.F."/>
        </authorList>
    </citation>
    <scope>NUCLEOTIDE SEQUENCE [LARGE SCALE GENOMIC DNA]</scope>
    <source>
        <strain evidence="13 14">CECT 8504</strain>
    </source>
</reference>
<keyword evidence="5 8" id="KW-1133">Transmembrane helix</keyword>
<dbReference type="Pfam" id="PF00924">
    <property type="entry name" value="MS_channel_2nd"/>
    <property type="match status" value="1"/>
</dbReference>
<feature type="transmembrane region" description="Helical" evidence="8">
    <location>
        <begin position="286"/>
        <end position="309"/>
    </location>
</feature>
<evidence type="ECO:0000256" key="3">
    <source>
        <dbReference type="ARBA" id="ARBA00022475"/>
    </source>
</evidence>
<dbReference type="InterPro" id="IPR045276">
    <property type="entry name" value="YbiO_bact"/>
</dbReference>
<feature type="transmembrane region" description="Helical" evidence="8">
    <location>
        <begin position="343"/>
        <end position="363"/>
    </location>
</feature>
<dbReference type="OrthoDB" id="9814206at2"/>
<feature type="transmembrane region" description="Helical" evidence="8">
    <location>
        <begin position="455"/>
        <end position="480"/>
    </location>
</feature>
<feature type="transmembrane region" description="Helical" evidence="8">
    <location>
        <begin position="501"/>
        <end position="521"/>
    </location>
</feature>
<proteinExistence type="inferred from homology"/>
<dbReference type="AlphaFoldDB" id="A0A2R8BS72"/>
<protein>
    <submittedName>
        <fullName evidence="13">Moderate conductance mechanosensitive channel YbiO</fullName>
    </submittedName>
</protein>
<feature type="transmembrane region" description="Helical" evidence="8">
    <location>
        <begin position="369"/>
        <end position="394"/>
    </location>
</feature>
<evidence type="ECO:0000259" key="10">
    <source>
        <dbReference type="Pfam" id="PF00924"/>
    </source>
</evidence>
<dbReference type="Gene3D" id="3.30.70.100">
    <property type="match status" value="1"/>
</dbReference>
<keyword evidence="9" id="KW-0732">Signal</keyword>
<evidence type="ECO:0000256" key="7">
    <source>
        <dbReference type="SAM" id="MobiDB-lite"/>
    </source>
</evidence>
<gene>
    <name evidence="13" type="primary">ybiO</name>
    <name evidence="13" type="ORF">PAA8504_00839</name>
</gene>
<evidence type="ECO:0000256" key="5">
    <source>
        <dbReference type="ARBA" id="ARBA00022989"/>
    </source>
</evidence>
<feature type="compositionally biased region" description="Basic and acidic residues" evidence="7">
    <location>
        <begin position="752"/>
        <end position="762"/>
    </location>
</feature>
<dbReference type="Pfam" id="PF21088">
    <property type="entry name" value="MS_channel_1st"/>
    <property type="match status" value="1"/>
</dbReference>
<dbReference type="Gene3D" id="1.10.287.1260">
    <property type="match status" value="1"/>
</dbReference>
<feature type="transmembrane region" description="Helical" evidence="8">
    <location>
        <begin position="527"/>
        <end position="545"/>
    </location>
</feature>
<dbReference type="PANTHER" id="PTHR30460">
    <property type="entry name" value="MODERATE CONDUCTANCE MECHANOSENSITIVE CHANNEL YBIO"/>
    <property type="match status" value="1"/>
</dbReference>
<dbReference type="InterPro" id="IPR057485">
    <property type="entry name" value="YbiO-like_TM1"/>
</dbReference>
<dbReference type="InterPro" id="IPR011014">
    <property type="entry name" value="MscS_channel_TM-2"/>
</dbReference>
<name>A0A2R8BS72_9RHOB</name>
<dbReference type="EMBL" id="ONZF01000002">
    <property type="protein sequence ID" value="SPJ23034.1"/>
    <property type="molecule type" value="Genomic_DNA"/>
</dbReference>
<dbReference type="PANTHER" id="PTHR30460:SF0">
    <property type="entry name" value="MODERATE CONDUCTANCE MECHANOSENSITIVE CHANNEL YBIO"/>
    <property type="match status" value="1"/>
</dbReference>
<evidence type="ECO:0000256" key="6">
    <source>
        <dbReference type="ARBA" id="ARBA00023136"/>
    </source>
</evidence>
<comment type="subcellular location">
    <subcellularLocation>
        <location evidence="1">Cell membrane</location>
        <topology evidence="1">Multi-pass membrane protein</topology>
    </subcellularLocation>
</comment>
<evidence type="ECO:0000259" key="12">
    <source>
        <dbReference type="Pfam" id="PF25392"/>
    </source>
</evidence>